<name>A0ABX6NBS2_9BACT</name>
<accession>A0ABX6NBS2</accession>
<organism evidence="3 4">
    <name type="scientific">Oceanidesulfovibrio marinus</name>
    <dbReference type="NCBI Taxonomy" id="370038"/>
    <lineage>
        <taxon>Bacteria</taxon>
        <taxon>Pseudomonadati</taxon>
        <taxon>Thermodesulfobacteriota</taxon>
        <taxon>Desulfovibrionia</taxon>
        <taxon>Desulfovibrionales</taxon>
        <taxon>Desulfovibrionaceae</taxon>
        <taxon>Oceanidesulfovibrio</taxon>
    </lineage>
</organism>
<gene>
    <name evidence="3" type="ORF">E8L03_01565</name>
</gene>
<feature type="signal peptide" evidence="2">
    <location>
        <begin position="1"/>
        <end position="24"/>
    </location>
</feature>
<evidence type="ECO:0000256" key="2">
    <source>
        <dbReference type="SAM" id="SignalP"/>
    </source>
</evidence>
<reference evidence="3 4" key="1">
    <citation type="submission" date="2019-04" db="EMBL/GenBank/DDBJ databases">
        <title>Isolation and culture of sulfate reducing bacteria from the cold seep of the South China Sea.</title>
        <authorList>
            <person name="Sun C."/>
            <person name="Liu R."/>
        </authorList>
    </citation>
    <scope>NUCLEOTIDE SEQUENCE [LARGE SCALE GENOMIC DNA]</scope>
    <source>
        <strain evidence="3 4">CS1</strain>
    </source>
</reference>
<evidence type="ECO:0000313" key="4">
    <source>
        <dbReference type="Proteomes" id="UP000503251"/>
    </source>
</evidence>
<dbReference type="EMBL" id="CP039543">
    <property type="protein sequence ID" value="QJT07691.1"/>
    <property type="molecule type" value="Genomic_DNA"/>
</dbReference>
<proteinExistence type="predicted"/>
<dbReference type="Proteomes" id="UP000503251">
    <property type="component" value="Chromosome"/>
</dbReference>
<feature type="chain" id="PRO_5047230926" evidence="2">
    <location>
        <begin position="25"/>
        <end position="140"/>
    </location>
</feature>
<sequence>MPRQWFQIVTCCLLLVFLGGAAQAQTQTQTPAQNEEQLMVWLPEGAKIVQRLVLPNNIVTRVTAPLPPADTVAFYSERFKEDGWDLISDFQTGDSYRLFAIKGRRDATLSIDPDGRGGSRIRASVSRTEWQRIEPGESGE</sequence>
<keyword evidence="4" id="KW-1185">Reference proteome</keyword>
<protein>
    <submittedName>
        <fullName evidence="3">Uncharacterized protein</fullName>
    </submittedName>
</protein>
<keyword evidence="2" id="KW-0732">Signal</keyword>
<feature type="region of interest" description="Disordered" evidence="1">
    <location>
        <begin position="112"/>
        <end position="140"/>
    </location>
</feature>
<evidence type="ECO:0000313" key="3">
    <source>
        <dbReference type="EMBL" id="QJT07691.1"/>
    </source>
</evidence>
<evidence type="ECO:0000256" key="1">
    <source>
        <dbReference type="SAM" id="MobiDB-lite"/>
    </source>
</evidence>
<dbReference type="RefSeq" id="WP_144306411.1">
    <property type="nucleotide sequence ID" value="NZ_CP039543.1"/>
</dbReference>
<feature type="compositionally biased region" description="Basic and acidic residues" evidence="1">
    <location>
        <begin position="129"/>
        <end position="140"/>
    </location>
</feature>